<dbReference type="AlphaFoldDB" id="A0A3A9KIX0"/>
<dbReference type="PANTHER" id="PTHR34582">
    <property type="entry name" value="UPF0702 TRANSMEMBRANE PROTEIN YCAP"/>
    <property type="match status" value="1"/>
</dbReference>
<dbReference type="PANTHER" id="PTHR34582:SF5">
    <property type="entry name" value="UPF0702 TRANSMEMBRANE PROTEIN YETF"/>
    <property type="match status" value="1"/>
</dbReference>
<keyword evidence="11" id="KW-1185">Reference proteome</keyword>
<organism evidence="10 11">
    <name type="scientific">Salipaludibacillus neizhouensis</name>
    <dbReference type="NCBI Taxonomy" id="885475"/>
    <lineage>
        <taxon>Bacteria</taxon>
        <taxon>Bacillati</taxon>
        <taxon>Bacillota</taxon>
        <taxon>Bacilli</taxon>
        <taxon>Bacillales</taxon>
        <taxon>Bacillaceae</taxon>
    </lineage>
</organism>
<dbReference type="Proteomes" id="UP000281498">
    <property type="component" value="Unassembled WGS sequence"/>
</dbReference>
<dbReference type="InterPro" id="IPR007353">
    <property type="entry name" value="DUF421"/>
</dbReference>
<gene>
    <name evidence="10" type="ORF">CR203_09850</name>
</gene>
<evidence type="ECO:0000256" key="6">
    <source>
        <dbReference type="ARBA" id="ARBA00023136"/>
    </source>
</evidence>
<evidence type="ECO:0000256" key="2">
    <source>
        <dbReference type="ARBA" id="ARBA00006448"/>
    </source>
</evidence>
<evidence type="ECO:0000313" key="10">
    <source>
        <dbReference type="EMBL" id="RKL67645.1"/>
    </source>
</evidence>
<evidence type="ECO:0000259" key="8">
    <source>
        <dbReference type="Pfam" id="PF04239"/>
    </source>
</evidence>
<keyword evidence="4 7" id="KW-0812">Transmembrane</keyword>
<name>A0A3A9KIX0_9BACI</name>
<evidence type="ECO:0008006" key="12">
    <source>
        <dbReference type="Google" id="ProtNLM"/>
    </source>
</evidence>
<dbReference type="InterPro" id="IPR023090">
    <property type="entry name" value="UPF0702_alpha/beta_dom_sf"/>
</dbReference>
<reference evidence="10 11" key="1">
    <citation type="submission" date="2017-10" db="EMBL/GenBank/DDBJ databases">
        <title>Bacillus sp. nov., a halophilic bacterium isolated from a Keqin Lake.</title>
        <authorList>
            <person name="Wang H."/>
        </authorList>
    </citation>
    <scope>NUCLEOTIDE SEQUENCE [LARGE SCALE GENOMIC DNA]</scope>
    <source>
        <strain evidence="10 11">KCTC 13187</strain>
    </source>
</reference>
<accession>A0A3A9KIX0</accession>
<feature type="transmembrane region" description="Helical" evidence="7">
    <location>
        <begin position="60"/>
        <end position="80"/>
    </location>
</feature>
<feature type="domain" description="YetF C-terminal" evidence="8">
    <location>
        <begin position="83"/>
        <end position="215"/>
    </location>
</feature>
<evidence type="ECO:0000256" key="7">
    <source>
        <dbReference type="SAM" id="Phobius"/>
    </source>
</evidence>
<dbReference type="InterPro" id="IPR048454">
    <property type="entry name" value="YetF_N"/>
</dbReference>
<evidence type="ECO:0000259" key="9">
    <source>
        <dbReference type="Pfam" id="PF20730"/>
    </source>
</evidence>
<dbReference type="GO" id="GO:0005886">
    <property type="term" value="C:plasma membrane"/>
    <property type="evidence" value="ECO:0007669"/>
    <property type="project" value="UniProtKB-SubCell"/>
</dbReference>
<dbReference type="EMBL" id="PDOE01000003">
    <property type="protein sequence ID" value="RKL67645.1"/>
    <property type="molecule type" value="Genomic_DNA"/>
</dbReference>
<comment type="subcellular location">
    <subcellularLocation>
        <location evidence="1">Cell membrane</location>
        <topology evidence="1">Multi-pass membrane protein</topology>
    </subcellularLocation>
</comment>
<dbReference type="Gene3D" id="3.30.240.20">
    <property type="entry name" value="bsu07140 like domains"/>
    <property type="match status" value="2"/>
</dbReference>
<evidence type="ECO:0000256" key="4">
    <source>
        <dbReference type="ARBA" id="ARBA00022692"/>
    </source>
</evidence>
<comment type="caution">
    <text evidence="10">The sequence shown here is derived from an EMBL/GenBank/DDBJ whole genome shotgun (WGS) entry which is preliminary data.</text>
</comment>
<evidence type="ECO:0000256" key="1">
    <source>
        <dbReference type="ARBA" id="ARBA00004651"/>
    </source>
</evidence>
<dbReference type="RefSeq" id="WP_110935192.1">
    <property type="nucleotide sequence ID" value="NZ_KZ614146.1"/>
</dbReference>
<keyword evidence="5 7" id="KW-1133">Transmembrane helix</keyword>
<proteinExistence type="inferred from homology"/>
<keyword evidence="3" id="KW-1003">Cell membrane</keyword>
<evidence type="ECO:0000256" key="3">
    <source>
        <dbReference type="ARBA" id="ARBA00022475"/>
    </source>
</evidence>
<comment type="similarity">
    <text evidence="2">Belongs to the UPF0702 family.</text>
</comment>
<evidence type="ECO:0000256" key="5">
    <source>
        <dbReference type="ARBA" id="ARBA00022989"/>
    </source>
</evidence>
<dbReference type="Pfam" id="PF04239">
    <property type="entry name" value="DUF421"/>
    <property type="match status" value="1"/>
</dbReference>
<keyword evidence="6 7" id="KW-0472">Membrane</keyword>
<evidence type="ECO:0000313" key="11">
    <source>
        <dbReference type="Proteomes" id="UP000281498"/>
    </source>
</evidence>
<feature type="transmembrane region" description="Helical" evidence="7">
    <location>
        <begin position="6"/>
        <end position="27"/>
    </location>
</feature>
<feature type="domain" description="YetF-like N-terminal transmembrane" evidence="9">
    <location>
        <begin position="7"/>
        <end position="80"/>
    </location>
</feature>
<dbReference type="Pfam" id="PF20730">
    <property type="entry name" value="YetF_N"/>
    <property type="match status" value="1"/>
</dbReference>
<sequence>MNTNFFALTIELLVGFLALLVLTKVLGKTQIAQLTPFDFISALILGELVGNAIYDKDIGLHYVLYAVFVWGALIMLVETITQKYKNSRGLLEGKPTIVIRRGVIDRAKLQTTKLDLDQLQHLLRDKSVFSIQEVEYAILEANGTINVLKKSTYQSVSKSDINIAPTDVMLPITIVSDGGWIDENLQQTPLLKESLQNLFSELGIEINHVLIAEWSEGEPLYVHLDHAPFIKYLDVSSLI</sequence>
<dbReference type="OrthoDB" id="1076133at2"/>
<protein>
    <recommendedName>
        <fullName evidence="12">DUF421 domain-containing protein</fullName>
    </recommendedName>
</protein>